<name>Q6F8I0_ACIAD</name>
<accession>Q6F8I0</accession>
<dbReference type="OrthoDB" id="9802039at2"/>
<dbReference type="CDD" id="cd04781">
    <property type="entry name" value="HTH_MerR-like_sg6"/>
    <property type="match status" value="1"/>
</dbReference>
<dbReference type="PANTHER" id="PTHR30204">
    <property type="entry name" value="REDOX-CYCLING DRUG-SENSING TRANSCRIPTIONAL ACTIVATOR SOXR"/>
    <property type="match status" value="1"/>
</dbReference>
<dbReference type="PANTHER" id="PTHR30204:SF69">
    <property type="entry name" value="MERR-FAMILY TRANSCRIPTIONAL REGULATOR"/>
    <property type="match status" value="1"/>
</dbReference>
<dbReference type="EMBL" id="CR543861">
    <property type="protein sequence ID" value="CAG69635.1"/>
    <property type="molecule type" value="Genomic_DNA"/>
</dbReference>
<dbReference type="InterPro" id="IPR047057">
    <property type="entry name" value="MerR_fam"/>
</dbReference>
<dbReference type="InterPro" id="IPR000551">
    <property type="entry name" value="MerR-type_HTH_dom"/>
</dbReference>
<dbReference type="GO" id="GO:0003700">
    <property type="term" value="F:DNA-binding transcription factor activity"/>
    <property type="evidence" value="ECO:0007669"/>
    <property type="project" value="InterPro"/>
</dbReference>
<evidence type="ECO:0000313" key="7">
    <source>
        <dbReference type="Proteomes" id="UP000000430"/>
    </source>
</evidence>
<dbReference type="Pfam" id="PF13411">
    <property type="entry name" value="MerR_1"/>
    <property type="match status" value="1"/>
</dbReference>
<dbReference type="eggNOG" id="COG0789">
    <property type="taxonomic scope" value="Bacteria"/>
</dbReference>
<dbReference type="GO" id="GO:0003677">
    <property type="term" value="F:DNA binding"/>
    <property type="evidence" value="ECO:0007669"/>
    <property type="project" value="UniProtKB-KW"/>
</dbReference>
<evidence type="ECO:0000313" key="6">
    <source>
        <dbReference type="EMBL" id="CAG69635.1"/>
    </source>
</evidence>
<dbReference type="Proteomes" id="UP000000430">
    <property type="component" value="Chromosome"/>
</dbReference>
<feature type="domain" description="HTH merR-type" evidence="5">
    <location>
        <begin position="3"/>
        <end position="71"/>
    </location>
</feature>
<evidence type="ECO:0000256" key="3">
    <source>
        <dbReference type="ARBA" id="ARBA00023125"/>
    </source>
</evidence>
<dbReference type="SUPFAM" id="SSF46955">
    <property type="entry name" value="Putative DNA-binding domain"/>
    <property type="match status" value="1"/>
</dbReference>
<dbReference type="InterPro" id="IPR009061">
    <property type="entry name" value="DNA-bd_dom_put_sf"/>
</dbReference>
<evidence type="ECO:0000256" key="2">
    <source>
        <dbReference type="ARBA" id="ARBA00023015"/>
    </source>
</evidence>
<dbReference type="HOGENOM" id="CLU_060077_5_2_6"/>
<dbReference type="PROSITE" id="PS50937">
    <property type="entry name" value="HTH_MERR_2"/>
    <property type="match status" value="1"/>
</dbReference>
<dbReference type="AlphaFoldDB" id="Q6F8I0"/>
<dbReference type="SMART" id="SM00422">
    <property type="entry name" value="HTH_MERR"/>
    <property type="match status" value="1"/>
</dbReference>
<dbReference type="RefSeq" id="WP_004929470.1">
    <property type="nucleotide sequence ID" value="NC_005966.1"/>
</dbReference>
<dbReference type="KEGG" id="aci:ACIAD2920"/>
<evidence type="ECO:0000256" key="1">
    <source>
        <dbReference type="ARBA" id="ARBA00022491"/>
    </source>
</evidence>
<dbReference type="Gene3D" id="1.10.1660.10">
    <property type="match status" value="1"/>
</dbReference>
<organism evidence="6 7">
    <name type="scientific">Acinetobacter baylyi (strain ATCC 33305 / BD413 / ADP1)</name>
    <dbReference type="NCBI Taxonomy" id="62977"/>
    <lineage>
        <taxon>Bacteria</taxon>
        <taxon>Pseudomonadati</taxon>
        <taxon>Pseudomonadota</taxon>
        <taxon>Gammaproteobacteria</taxon>
        <taxon>Moraxellales</taxon>
        <taxon>Moraxellaceae</taxon>
        <taxon>Acinetobacter</taxon>
    </lineage>
</organism>
<evidence type="ECO:0000259" key="5">
    <source>
        <dbReference type="PROSITE" id="PS50937"/>
    </source>
</evidence>
<keyword evidence="1" id="KW-0678">Repressor</keyword>
<keyword evidence="4" id="KW-0804">Transcription</keyword>
<dbReference type="GeneID" id="45235150"/>
<keyword evidence="3" id="KW-0238">DNA-binding</keyword>
<evidence type="ECO:0000256" key="4">
    <source>
        <dbReference type="ARBA" id="ARBA00023163"/>
    </source>
</evidence>
<proteinExistence type="predicted"/>
<dbReference type="STRING" id="202950.GCA_001485005_02890"/>
<sequence>MKEITMSELARQTGLKSSAIRYYEKEKLIHPIGRKGLQRVFSIQIIDQLALIHLAKQAGFSIQEIRSMLEKPQSPIDKNQLKQKALQIEEKIVEMKVLSKTLRHVAQCSFDNPLNCPKFQKILSAVKRECLTNPPFIEKNISKKSS</sequence>
<protein>
    <submittedName>
        <fullName evidence="6">Putative transcriptional regulator</fullName>
    </submittedName>
</protein>
<dbReference type="BioCyc" id="ASP62977:ACIAD_RS13175-MONOMER"/>
<reference evidence="6 7" key="1">
    <citation type="journal article" date="2004" name="Nucleic Acids Res.">
        <title>Unique features revealed by the genome sequence of Acinetobacter sp. ADP1, a versatile and naturally transformation competent bacterium.</title>
        <authorList>
            <person name="Barbe V."/>
            <person name="Vallenet D."/>
            <person name="Fonknechten N."/>
            <person name="Kreimeyer A."/>
            <person name="Oztas S."/>
            <person name="Labarre L."/>
            <person name="Cruveiller S."/>
            <person name="Robert C."/>
            <person name="Duprat S."/>
            <person name="Wincker P."/>
            <person name="Ornston L.N."/>
            <person name="Weissenbach J."/>
            <person name="Marliere P."/>
            <person name="Cohen G.N."/>
            <person name="Medigue C."/>
        </authorList>
    </citation>
    <scope>NUCLEOTIDE SEQUENCE [LARGE SCALE GENOMIC DNA]</scope>
    <source>
        <strain evidence="7">ATCC 33305 / BD413 / ADP1</strain>
    </source>
</reference>
<keyword evidence="2" id="KW-0805">Transcription regulation</keyword>
<gene>
    <name evidence="6" type="ordered locus">ACIAD2920</name>
</gene>